<evidence type="ECO:0000256" key="2">
    <source>
        <dbReference type="ARBA" id="ARBA00023157"/>
    </source>
</evidence>
<proteinExistence type="predicted"/>
<keyword evidence="5" id="KW-1185">Reference proteome</keyword>
<reference evidence="4" key="2">
    <citation type="submission" date="2021-03" db="UniProtKB">
        <authorList>
            <consortium name="EnsemblPlants"/>
        </authorList>
    </citation>
    <scope>IDENTIFICATION</scope>
</reference>
<accession>A0A803L8Y3</accession>
<reference evidence="4" key="1">
    <citation type="journal article" date="2017" name="Nature">
        <title>The genome of Chenopodium quinoa.</title>
        <authorList>
            <person name="Jarvis D.E."/>
            <person name="Ho Y.S."/>
            <person name="Lightfoot D.J."/>
            <person name="Schmoeckel S.M."/>
            <person name="Li B."/>
            <person name="Borm T.J.A."/>
            <person name="Ohyanagi H."/>
            <person name="Mineta K."/>
            <person name="Michell C.T."/>
            <person name="Saber N."/>
            <person name="Kharbatia N.M."/>
            <person name="Rupper R.R."/>
            <person name="Sharp A.R."/>
            <person name="Dally N."/>
            <person name="Boughton B.A."/>
            <person name="Woo Y.H."/>
            <person name="Gao G."/>
            <person name="Schijlen E.G.W.M."/>
            <person name="Guo X."/>
            <person name="Momin A.A."/>
            <person name="Negrao S."/>
            <person name="Al-Babili S."/>
            <person name="Gehring C."/>
            <person name="Roessner U."/>
            <person name="Jung C."/>
            <person name="Murphy K."/>
            <person name="Arold S.T."/>
            <person name="Gojobori T."/>
            <person name="van der Linden C.G."/>
            <person name="van Loo E.N."/>
            <person name="Jellen E.N."/>
            <person name="Maughan P.J."/>
            <person name="Tester M."/>
        </authorList>
    </citation>
    <scope>NUCLEOTIDE SEQUENCE [LARGE SCALE GENOMIC DNA]</scope>
    <source>
        <strain evidence="4">cv. PI 614886</strain>
    </source>
</reference>
<organism evidence="4 5">
    <name type="scientific">Chenopodium quinoa</name>
    <name type="common">Quinoa</name>
    <dbReference type="NCBI Taxonomy" id="63459"/>
    <lineage>
        <taxon>Eukaryota</taxon>
        <taxon>Viridiplantae</taxon>
        <taxon>Streptophyta</taxon>
        <taxon>Embryophyta</taxon>
        <taxon>Tracheophyta</taxon>
        <taxon>Spermatophyta</taxon>
        <taxon>Magnoliopsida</taxon>
        <taxon>eudicotyledons</taxon>
        <taxon>Gunneridae</taxon>
        <taxon>Pentapetalae</taxon>
        <taxon>Caryophyllales</taxon>
        <taxon>Chenopodiaceae</taxon>
        <taxon>Chenopodioideae</taxon>
        <taxon>Atripliceae</taxon>
        <taxon>Chenopodium</taxon>
    </lineage>
</organism>
<dbReference type="InterPro" id="IPR008176">
    <property type="entry name" value="Defensin_plant"/>
</dbReference>
<dbReference type="Pfam" id="PF00304">
    <property type="entry name" value="Gamma-thionin"/>
    <property type="match status" value="1"/>
</dbReference>
<dbReference type="InterPro" id="IPR036574">
    <property type="entry name" value="Scorpion_toxin-like_sf"/>
</dbReference>
<dbReference type="PANTHER" id="PTHR33147:SF39">
    <property type="entry name" value="DRO1 PROTEIN-RELATED"/>
    <property type="match status" value="1"/>
</dbReference>
<dbReference type="GO" id="GO:0006952">
    <property type="term" value="P:defense response"/>
    <property type="evidence" value="ECO:0007669"/>
    <property type="project" value="InterPro"/>
</dbReference>
<feature type="domain" description="Knottins-like" evidence="3">
    <location>
        <begin position="21"/>
        <end position="63"/>
    </location>
</feature>
<evidence type="ECO:0000313" key="5">
    <source>
        <dbReference type="Proteomes" id="UP000596660"/>
    </source>
</evidence>
<dbReference type="EnsemblPlants" id="AUR62008322-RA">
    <property type="protein sequence ID" value="AUR62008322-RA:cds"/>
    <property type="gene ID" value="AUR62008322"/>
</dbReference>
<keyword evidence="1" id="KW-0732">Signal</keyword>
<dbReference type="InterPro" id="IPR003614">
    <property type="entry name" value="Knottins"/>
</dbReference>
<evidence type="ECO:0000313" key="4">
    <source>
        <dbReference type="EnsemblPlants" id="AUR62008322-RA:cds"/>
    </source>
</evidence>
<sequence length="66" mass="7397">MWRAEDAGPRKAEAGIFSRKKCKSPSKTFRGPCSRDSNCDTVCRYEGYPAGNCHGLRRRCICCTHA</sequence>
<evidence type="ECO:0000259" key="3">
    <source>
        <dbReference type="SMART" id="SM00505"/>
    </source>
</evidence>
<protein>
    <recommendedName>
        <fullName evidence="3">Knottins-like domain-containing protein</fullName>
    </recommendedName>
</protein>
<name>A0A803L8Y3_CHEQI</name>
<evidence type="ECO:0000256" key="1">
    <source>
        <dbReference type="ARBA" id="ARBA00022729"/>
    </source>
</evidence>
<dbReference type="OMA" id="CICCTHA"/>
<dbReference type="CDD" id="cd00107">
    <property type="entry name" value="Knot1"/>
    <property type="match status" value="1"/>
</dbReference>
<dbReference type="SMART" id="SM00505">
    <property type="entry name" value="Knot1"/>
    <property type="match status" value="1"/>
</dbReference>
<dbReference type="AlphaFoldDB" id="A0A803L8Y3"/>
<dbReference type="PROSITE" id="PS00940">
    <property type="entry name" value="GAMMA_THIONIN"/>
    <property type="match status" value="1"/>
</dbReference>
<dbReference type="Gene3D" id="3.30.30.10">
    <property type="entry name" value="Knottin, scorpion toxin-like"/>
    <property type="match status" value="1"/>
</dbReference>
<keyword evidence="2" id="KW-1015">Disulfide bond</keyword>
<dbReference type="PANTHER" id="PTHR33147">
    <property type="entry name" value="DEFENSIN-LIKE PROTEIN 1"/>
    <property type="match status" value="1"/>
</dbReference>
<dbReference type="PRINTS" id="PR00288">
    <property type="entry name" value="PUROTHIONIN"/>
</dbReference>
<dbReference type="Gramene" id="AUR62008322-RA">
    <property type="protein sequence ID" value="AUR62008322-RA:cds"/>
    <property type="gene ID" value="AUR62008322"/>
</dbReference>
<dbReference type="SUPFAM" id="SSF57095">
    <property type="entry name" value="Scorpion toxin-like"/>
    <property type="match status" value="1"/>
</dbReference>
<dbReference type="Proteomes" id="UP000596660">
    <property type="component" value="Unplaced"/>
</dbReference>